<dbReference type="Gene3D" id="1.20.1110.10">
    <property type="entry name" value="Calcium-transporting ATPase, transmembrane domain"/>
    <property type="match status" value="1"/>
</dbReference>
<dbReference type="EMBL" id="MU128911">
    <property type="protein sequence ID" value="KAF9520512.1"/>
    <property type="molecule type" value="Genomic_DNA"/>
</dbReference>
<name>A0A9P6BAY3_9AGAM</name>
<dbReference type="InterPro" id="IPR050510">
    <property type="entry name" value="Cation_transp_ATPase_P-type"/>
</dbReference>
<comment type="caution">
    <text evidence="11">The sequence shown here is derived from an EMBL/GenBank/DDBJ whole genome shotgun (WGS) entry which is preliminary data.</text>
</comment>
<feature type="transmembrane region" description="Helical" evidence="9">
    <location>
        <begin position="417"/>
        <end position="442"/>
    </location>
</feature>
<keyword evidence="12" id="KW-1185">Reference proteome</keyword>
<dbReference type="Pfam" id="PF00689">
    <property type="entry name" value="Cation_ATPase_C"/>
    <property type="match status" value="1"/>
</dbReference>
<dbReference type="NCBIfam" id="TIGR01494">
    <property type="entry name" value="ATPase_P-type"/>
    <property type="match status" value="2"/>
</dbReference>
<keyword evidence="8 9" id="KW-0472">Membrane</keyword>
<dbReference type="Gene3D" id="3.40.50.1000">
    <property type="entry name" value="HAD superfamily/HAD-like"/>
    <property type="match status" value="1"/>
</dbReference>
<dbReference type="PRINTS" id="PR00121">
    <property type="entry name" value="NAKATPASE"/>
</dbReference>
<keyword evidence="4" id="KW-0547">Nucleotide-binding</keyword>
<dbReference type="InterPro" id="IPR018303">
    <property type="entry name" value="ATPase_P-typ_P_site"/>
</dbReference>
<keyword evidence="7 9" id="KW-1133">Transmembrane helix</keyword>
<evidence type="ECO:0000256" key="6">
    <source>
        <dbReference type="ARBA" id="ARBA00022967"/>
    </source>
</evidence>
<evidence type="ECO:0000313" key="11">
    <source>
        <dbReference type="EMBL" id="KAF9520512.1"/>
    </source>
</evidence>
<dbReference type="Pfam" id="PF00122">
    <property type="entry name" value="E1-E2_ATPase"/>
    <property type="match status" value="1"/>
</dbReference>
<dbReference type="Proteomes" id="UP000886523">
    <property type="component" value="Unassembled WGS sequence"/>
</dbReference>
<feature type="transmembrane region" description="Helical" evidence="9">
    <location>
        <begin position="1101"/>
        <end position="1117"/>
    </location>
</feature>
<dbReference type="InterPro" id="IPR023298">
    <property type="entry name" value="ATPase_P-typ_TM_dom_sf"/>
</dbReference>
<dbReference type="InterPro" id="IPR044492">
    <property type="entry name" value="P_typ_ATPase_HD_dom"/>
</dbReference>
<dbReference type="SUPFAM" id="SSF81653">
    <property type="entry name" value="Calcium ATPase, transduction domain A"/>
    <property type="match status" value="1"/>
</dbReference>
<dbReference type="InterPro" id="IPR008250">
    <property type="entry name" value="ATPase_P-typ_transduc_dom_A_sf"/>
</dbReference>
<feature type="transmembrane region" description="Helical" evidence="9">
    <location>
        <begin position="177"/>
        <end position="201"/>
    </location>
</feature>
<evidence type="ECO:0000256" key="4">
    <source>
        <dbReference type="ARBA" id="ARBA00022741"/>
    </source>
</evidence>
<feature type="transmembrane region" description="Helical" evidence="9">
    <location>
        <begin position="372"/>
        <end position="397"/>
    </location>
</feature>
<dbReference type="InterPro" id="IPR023214">
    <property type="entry name" value="HAD_sf"/>
</dbReference>
<evidence type="ECO:0000259" key="10">
    <source>
        <dbReference type="SMART" id="SM00831"/>
    </source>
</evidence>
<feature type="transmembrane region" description="Helical" evidence="9">
    <location>
        <begin position="1030"/>
        <end position="1047"/>
    </location>
</feature>
<feature type="domain" description="Cation-transporting P-type ATPase N-terminal" evidence="10">
    <location>
        <begin position="128"/>
        <end position="201"/>
    </location>
</feature>
<dbReference type="OrthoDB" id="158672at2759"/>
<feature type="transmembrane region" description="Helical" evidence="9">
    <location>
        <begin position="1068"/>
        <end position="1089"/>
    </location>
</feature>
<evidence type="ECO:0000313" key="12">
    <source>
        <dbReference type="Proteomes" id="UP000886523"/>
    </source>
</evidence>
<dbReference type="SUPFAM" id="SSF56784">
    <property type="entry name" value="HAD-like"/>
    <property type="match status" value="1"/>
</dbReference>
<dbReference type="InterPro" id="IPR036412">
    <property type="entry name" value="HAD-like_sf"/>
</dbReference>
<dbReference type="PANTHER" id="PTHR43294:SF21">
    <property type="entry name" value="CATION TRANSPORTING ATPASE"/>
    <property type="match status" value="1"/>
</dbReference>
<dbReference type="SUPFAM" id="SSF81660">
    <property type="entry name" value="Metal cation-transporting ATPase, ATP-binding domain N"/>
    <property type="match status" value="1"/>
</dbReference>
<keyword evidence="2" id="KW-1003">Cell membrane</keyword>
<dbReference type="SFLD" id="SFLDS00003">
    <property type="entry name" value="Haloacid_Dehalogenase"/>
    <property type="match status" value="1"/>
</dbReference>
<dbReference type="InterPro" id="IPR004014">
    <property type="entry name" value="ATPase_P-typ_cation-transptr_N"/>
</dbReference>
<dbReference type="GO" id="GO:0005391">
    <property type="term" value="F:P-type sodium:potassium-exchanging transporter activity"/>
    <property type="evidence" value="ECO:0007669"/>
    <property type="project" value="TreeGrafter"/>
</dbReference>
<comment type="subcellular location">
    <subcellularLocation>
        <location evidence="1">Cell membrane</location>
        <topology evidence="1">Multi-pass membrane protein</topology>
    </subcellularLocation>
</comment>
<feature type="transmembrane region" description="Helical" evidence="9">
    <location>
        <begin position="927"/>
        <end position="946"/>
    </location>
</feature>
<sequence length="1138" mass="123871">MTSLYSASEKTEVESAIAETHAYIPTLPSIPGRDEALERANSLSLTTGPARVNPKAKIVGEFRTLRCVLWENTTTDTYDWNFSIHVTDTKEGFVNPKGNKDVTGNRLPRSHLRSKWLTCYLVDLSSLEWHTMTTSEVCTVFGVSEKVGLDGPMAARRLAKNGRNVISPPPTHLTRKIFWYIFGGFGSLLFGGAIICFLAWFPLGDPKPQTSNLALAIVLLVVLAIQAVFNAWQDYSTSRVMASIAGMLPTDVLVTRDGNTLKLPASELVAGDIVKITLGSKVPADLRLLEASSDLKFDRSILTGESNPISASVEPTDVNFMESKNIALQGTLCTSGSGRGVCVGLGDFTVFGRIAKQASSERTGRTSLEAEILRLVVLIASLAFTVALFIVILWAAWLHPDHRAFINVSGLLIDCVSVAIAFIPEGLPVCVTLSLTVIAGAMRKSNVLCKSLSTVESLGSVNVIASDKTGTLTENVMTAVNLAFGAENRYSVEEALELLRQDAHGNQCVKALAAIAGLCNDAEFEAKVEAGCSGPRKINGDATDVGLLRFSDNISPVANARLEWKEVGKVAFNSKNKFALKLLETHSERHPMPVLASDNFHLSDYLLVVKGAPDVLIRRCSRFMDENGITLPLNDKIIAAIAGAQEGYASRGQRVLLLAKKVVYSSEIHKAVFADSNSLEERLVALNVDLTVVGLVALVDPPKGDTAHTVSICRRAGIRFAMVTGDFSLTAVAIAQQVGIITNPLPAVKHINDLPKDMPLDQIPSFNADKEPGDPVSSLVLSGSEMMTMTESQWAQVLAFDEIVFARTSPQQKLQIVRTFQGAGCTVAVTGDGGELPAKLLSVNDAPALKQADVGVAVAGGSEVAMATADLVLLDNFSAIITGILYGRLCFENLKKSILYLLPAGSFSELMPVLLNVIFGLPQALSNIQMILICVITDVLPALSLVKEQPEADLLLRKPRNRKKDRLINFKLILQAYFFIGVLESLTAMVGAFYFGFQRNGVPFSKLWLQYGGYDVDPAVISELTNKAQSIYFFNLVMMQWFNLLSTRTRRLSLFQQNPIGGPKTRNLFLFPAMLAALGLGCFFSYVPAIQRVFLTRGIKAQYFFLPLAYGCVILFLDESRKWWNRRNPKSLLAKMAW</sequence>
<dbReference type="Gene3D" id="2.70.150.10">
    <property type="entry name" value="Calcium-transporting ATPase, cytoplasmic transduction domain A"/>
    <property type="match status" value="1"/>
</dbReference>
<dbReference type="PRINTS" id="PR00119">
    <property type="entry name" value="CATATPASE"/>
</dbReference>
<dbReference type="InterPro" id="IPR023299">
    <property type="entry name" value="ATPase_P-typ_cyto_dom_N"/>
</dbReference>
<dbReference type="GO" id="GO:0005886">
    <property type="term" value="C:plasma membrane"/>
    <property type="evidence" value="ECO:0007669"/>
    <property type="project" value="UniProtKB-SubCell"/>
</dbReference>
<dbReference type="GO" id="GO:1902600">
    <property type="term" value="P:proton transmembrane transport"/>
    <property type="evidence" value="ECO:0007669"/>
    <property type="project" value="TreeGrafter"/>
</dbReference>
<evidence type="ECO:0000256" key="3">
    <source>
        <dbReference type="ARBA" id="ARBA00022692"/>
    </source>
</evidence>
<dbReference type="SMART" id="SM00831">
    <property type="entry name" value="Cation_ATPase_N"/>
    <property type="match status" value="1"/>
</dbReference>
<protein>
    <recommendedName>
        <fullName evidence="10">Cation-transporting P-type ATPase N-terminal domain-containing protein</fullName>
    </recommendedName>
</protein>
<evidence type="ECO:0000256" key="5">
    <source>
        <dbReference type="ARBA" id="ARBA00022840"/>
    </source>
</evidence>
<evidence type="ECO:0000256" key="9">
    <source>
        <dbReference type="SAM" id="Phobius"/>
    </source>
</evidence>
<feature type="transmembrane region" description="Helical" evidence="9">
    <location>
        <begin position="898"/>
        <end position="921"/>
    </location>
</feature>
<dbReference type="Pfam" id="PF13246">
    <property type="entry name" value="Cation_ATPase"/>
    <property type="match status" value="1"/>
</dbReference>
<dbReference type="GO" id="GO:0016887">
    <property type="term" value="F:ATP hydrolysis activity"/>
    <property type="evidence" value="ECO:0007669"/>
    <property type="project" value="InterPro"/>
</dbReference>
<dbReference type="InterPro" id="IPR059000">
    <property type="entry name" value="ATPase_P-type_domA"/>
</dbReference>
<evidence type="ECO:0000256" key="7">
    <source>
        <dbReference type="ARBA" id="ARBA00022989"/>
    </source>
</evidence>
<evidence type="ECO:0000256" key="8">
    <source>
        <dbReference type="ARBA" id="ARBA00023136"/>
    </source>
</evidence>
<keyword evidence="3 9" id="KW-0812">Transmembrane</keyword>
<proteinExistence type="predicted"/>
<feature type="transmembrane region" description="Helical" evidence="9">
    <location>
        <begin position="213"/>
        <end position="232"/>
    </location>
</feature>
<feature type="transmembrane region" description="Helical" evidence="9">
    <location>
        <begin position="967"/>
        <end position="997"/>
    </location>
</feature>
<dbReference type="PANTHER" id="PTHR43294">
    <property type="entry name" value="SODIUM/POTASSIUM-TRANSPORTING ATPASE SUBUNIT ALPHA"/>
    <property type="match status" value="1"/>
</dbReference>
<dbReference type="GO" id="GO:0036376">
    <property type="term" value="P:sodium ion export across plasma membrane"/>
    <property type="evidence" value="ECO:0007669"/>
    <property type="project" value="TreeGrafter"/>
</dbReference>
<dbReference type="Pfam" id="PF00690">
    <property type="entry name" value="Cation_ATPase_N"/>
    <property type="match status" value="1"/>
</dbReference>
<dbReference type="PROSITE" id="PS00154">
    <property type="entry name" value="ATPASE_E1_E2"/>
    <property type="match status" value="1"/>
</dbReference>
<dbReference type="SFLD" id="SFLDF00027">
    <property type="entry name" value="p-type_atpase"/>
    <property type="match status" value="1"/>
</dbReference>
<gene>
    <name evidence="11" type="ORF">BS47DRAFT_1287073</name>
</gene>
<dbReference type="GO" id="GO:0030007">
    <property type="term" value="P:intracellular potassium ion homeostasis"/>
    <property type="evidence" value="ECO:0007669"/>
    <property type="project" value="TreeGrafter"/>
</dbReference>
<dbReference type="InterPro" id="IPR001757">
    <property type="entry name" value="P_typ_ATPase"/>
</dbReference>
<keyword evidence="6" id="KW-1278">Translocase</keyword>
<dbReference type="GO" id="GO:0006883">
    <property type="term" value="P:intracellular sodium ion homeostasis"/>
    <property type="evidence" value="ECO:0007669"/>
    <property type="project" value="TreeGrafter"/>
</dbReference>
<dbReference type="SUPFAM" id="SSF81665">
    <property type="entry name" value="Calcium ATPase, transmembrane domain M"/>
    <property type="match status" value="1"/>
</dbReference>
<organism evidence="11 12">
    <name type="scientific">Hydnum rufescens UP504</name>
    <dbReference type="NCBI Taxonomy" id="1448309"/>
    <lineage>
        <taxon>Eukaryota</taxon>
        <taxon>Fungi</taxon>
        <taxon>Dikarya</taxon>
        <taxon>Basidiomycota</taxon>
        <taxon>Agaricomycotina</taxon>
        <taxon>Agaricomycetes</taxon>
        <taxon>Cantharellales</taxon>
        <taxon>Hydnaceae</taxon>
        <taxon>Hydnum</taxon>
    </lineage>
</organism>
<reference evidence="11" key="1">
    <citation type="journal article" date="2020" name="Nat. Commun.">
        <title>Large-scale genome sequencing of mycorrhizal fungi provides insights into the early evolution of symbiotic traits.</title>
        <authorList>
            <person name="Miyauchi S."/>
            <person name="Kiss E."/>
            <person name="Kuo A."/>
            <person name="Drula E."/>
            <person name="Kohler A."/>
            <person name="Sanchez-Garcia M."/>
            <person name="Morin E."/>
            <person name="Andreopoulos B."/>
            <person name="Barry K.W."/>
            <person name="Bonito G."/>
            <person name="Buee M."/>
            <person name="Carver A."/>
            <person name="Chen C."/>
            <person name="Cichocki N."/>
            <person name="Clum A."/>
            <person name="Culley D."/>
            <person name="Crous P.W."/>
            <person name="Fauchery L."/>
            <person name="Girlanda M."/>
            <person name="Hayes R.D."/>
            <person name="Keri Z."/>
            <person name="LaButti K."/>
            <person name="Lipzen A."/>
            <person name="Lombard V."/>
            <person name="Magnuson J."/>
            <person name="Maillard F."/>
            <person name="Murat C."/>
            <person name="Nolan M."/>
            <person name="Ohm R.A."/>
            <person name="Pangilinan J."/>
            <person name="Pereira M.F."/>
            <person name="Perotto S."/>
            <person name="Peter M."/>
            <person name="Pfister S."/>
            <person name="Riley R."/>
            <person name="Sitrit Y."/>
            <person name="Stielow J.B."/>
            <person name="Szollosi G."/>
            <person name="Zifcakova L."/>
            <person name="Stursova M."/>
            <person name="Spatafora J.W."/>
            <person name="Tedersoo L."/>
            <person name="Vaario L.M."/>
            <person name="Yamada A."/>
            <person name="Yan M."/>
            <person name="Wang P."/>
            <person name="Xu J."/>
            <person name="Bruns T."/>
            <person name="Baldrian P."/>
            <person name="Vilgalys R."/>
            <person name="Dunand C."/>
            <person name="Henrissat B."/>
            <person name="Grigoriev I.V."/>
            <person name="Hibbett D."/>
            <person name="Nagy L.G."/>
            <person name="Martin F.M."/>
        </authorList>
    </citation>
    <scope>NUCLEOTIDE SEQUENCE</scope>
    <source>
        <strain evidence="11">UP504</strain>
    </source>
</reference>
<keyword evidence="5" id="KW-0067">ATP-binding</keyword>
<accession>A0A9P6BAY3</accession>
<dbReference type="GO" id="GO:0005524">
    <property type="term" value="F:ATP binding"/>
    <property type="evidence" value="ECO:0007669"/>
    <property type="project" value="UniProtKB-KW"/>
</dbReference>
<evidence type="ECO:0000256" key="2">
    <source>
        <dbReference type="ARBA" id="ARBA00022475"/>
    </source>
</evidence>
<dbReference type="SFLD" id="SFLDG00002">
    <property type="entry name" value="C1.7:_P-type_atpase_like"/>
    <property type="match status" value="1"/>
</dbReference>
<dbReference type="Gene3D" id="3.40.1110.10">
    <property type="entry name" value="Calcium-transporting ATPase, cytoplasmic domain N"/>
    <property type="match status" value="1"/>
</dbReference>
<evidence type="ECO:0000256" key="1">
    <source>
        <dbReference type="ARBA" id="ARBA00004651"/>
    </source>
</evidence>
<dbReference type="AlphaFoldDB" id="A0A9P6BAY3"/>
<dbReference type="InterPro" id="IPR006068">
    <property type="entry name" value="ATPase_P-typ_cation-transptr_C"/>
</dbReference>
<dbReference type="GO" id="GO:1990573">
    <property type="term" value="P:potassium ion import across plasma membrane"/>
    <property type="evidence" value="ECO:0007669"/>
    <property type="project" value="TreeGrafter"/>
</dbReference>